<dbReference type="Pfam" id="PF13472">
    <property type="entry name" value="Lipase_GDSL_2"/>
    <property type="match status" value="1"/>
</dbReference>
<dbReference type="Proteomes" id="UP000006250">
    <property type="component" value="Unassembled WGS sequence"/>
</dbReference>
<keyword evidence="1" id="KW-0472">Membrane</keyword>
<dbReference type="InterPro" id="IPR051532">
    <property type="entry name" value="Ester_Hydrolysis_Enzymes"/>
</dbReference>
<keyword evidence="1" id="KW-1133">Transmembrane helix</keyword>
<proteinExistence type="predicted"/>
<dbReference type="OrthoDB" id="5431950at2"/>
<evidence type="ECO:0000259" key="2">
    <source>
        <dbReference type="Pfam" id="PF13472"/>
    </source>
</evidence>
<gene>
    <name evidence="3" type="ORF">DesfrDRAFT_3815</name>
</gene>
<dbReference type="EMBL" id="AECZ01000043">
    <property type="protein sequence ID" value="EFL49456.1"/>
    <property type="molecule type" value="Genomic_DNA"/>
</dbReference>
<dbReference type="InterPro" id="IPR013830">
    <property type="entry name" value="SGNH_hydro"/>
</dbReference>
<protein>
    <recommendedName>
        <fullName evidence="2">SGNH hydrolase-type esterase domain-containing protein</fullName>
    </recommendedName>
</protein>
<evidence type="ECO:0000313" key="4">
    <source>
        <dbReference type="Proteomes" id="UP000006250"/>
    </source>
</evidence>
<dbReference type="STRING" id="596151.DesfrDRAFT_3815"/>
<dbReference type="AlphaFoldDB" id="E1K1R5"/>
<dbReference type="RefSeq" id="WP_005996610.1">
    <property type="nucleotide sequence ID" value="NZ_AECZ01000043.1"/>
</dbReference>
<dbReference type="InterPro" id="IPR036514">
    <property type="entry name" value="SGNH_hydro_sf"/>
</dbReference>
<reference evidence="3 4" key="1">
    <citation type="submission" date="2010-08" db="EMBL/GenBank/DDBJ databases">
        <title>The draft genome of Desulfovibrio fructosovorans JJ.</title>
        <authorList>
            <consortium name="US DOE Joint Genome Institute (JGI-PGF)"/>
            <person name="Lucas S."/>
            <person name="Copeland A."/>
            <person name="Lapidus A."/>
            <person name="Cheng J.-F."/>
            <person name="Bruce D."/>
            <person name="Goodwin L."/>
            <person name="Pitluck S."/>
            <person name="Land M.L."/>
            <person name="Hauser L."/>
            <person name="Chang Y.-J."/>
            <person name="Jeffries C."/>
            <person name="Wall J.D."/>
            <person name="Stahl D.A."/>
            <person name="Arkin A.P."/>
            <person name="Dehal P."/>
            <person name="Stolyar S.M."/>
            <person name="Hazen T.C."/>
            <person name="Woyke T.J."/>
        </authorList>
    </citation>
    <scope>NUCLEOTIDE SEQUENCE [LARGE SCALE GENOMIC DNA]</scope>
    <source>
        <strain evidence="3 4">JJ</strain>
    </source>
</reference>
<evidence type="ECO:0000256" key="1">
    <source>
        <dbReference type="SAM" id="Phobius"/>
    </source>
</evidence>
<evidence type="ECO:0000313" key="3">
    <source>
        <dbReference type="EMBL" id="EFL49456.1"/>
    </source>
</evidence>
<organism evidence="3 4">
    <name type="scientific">Solidesulfovibrio fructosivorans JJ]</name>
    <dbReference type="NCBI Taxonomy" id="596151"/>
    <lineage>
        <taxon>Bacteria</taxon>
        <taxon>Pseudomonadati</taxon>
        <taxon>Thermodesulfobacteriota</taxon>
        <taxon>Desulfovibrionia</taxon>
        <taxon>Desulfovibrionales</taxon>
        <taxon>Desulfovibrionaceae</taxon>
        <taxon>Solidesulfovibrio</taxon>
    </lineage>
</organism>
<comment type="caution">
    <text evidence="3">The sequence shown here is derived from an EMBL/GenBank/DDBJ whole genome shotgun (WGS) entry which is preliminary data.</text>
</comment>
<feature type="transmembrane region" description="Helical" evidence="1">
    <location>
        <begin position="9"/>
        <end position="35"/>
    </location>
</feature>
<feature type="domain" description="SGNH hydrolase-type esterase" evidence="2">
    <location>
        <begin position="100"/>
        <end position="361"/>
    </location>
</feature>
<dbReference type="eggNOG" id="COG2755">
    <property type="taxonomic scope" value="Bacteria"/>
</dbReference>
<dbReference type="CDD" id="cd00229">
    <property type="entry name" value="SGNH_hydrolase"/>
    <property type="match status" value="1"/>
</dbReference>
<name>E1K1R5_SOLFR</name>
<dbReference type="PANTHER" id="PTHR30383">
    <property type="entry name" value="THIOESTERASE 1/PROTEASE 1/LYSOPHOSPHOLIPASE L1"/>
    <property type="match status" value="1"/>
</dbReference>
<accession>E1K1R5</accession>
<dbReference type="PANTHER" id="PTHR30383:SF5">
    <property type="entry name" value="SGNH HYDROLASE-TYPE ESTERASE DOMAIN-CONTAINING PROTEIN"/>
    <property type="match status" value="1"/>
</dbReference>
<dbReference type="Gene3D" id="3.40.50.1110">
    <property type="entry name" value="SGNH hydrolase"/>
    <property type="match status" value="1"/>
</dbReference>
<dbReference type="GO" id="GO:0004622">
    <property type="term" value="F:phosphatidylcholine lysophospholipase activity"/>
    <property type="evidence" value="ECO:0007669"/>
    <property type="project" value="TreeGrafter"/>
</dbReference>
<dbReference type="SUPFAM" id="SSF52266">
    <property type="entry name" value="SGNH hydrolase"/>
    <property type="match status" value="1"/>
</dbReference>
<keyword evidence="1" id="KW-0812">Transmembrane</keyword>
<sequence length="553" mass="59687">MAVRGGRRWLFVLCVVLVNVALFALLDWGAGLILAHLEGGEPQTRIFNAENGRDAGFVVQYDEHLGYRLVRHDADPSRFEDSAGKTVPVAKAPGVYRILCLGGSTTYGVGADKTNSFPAQLEDLLTRVYGGCKVRFEVLNLGVMGYHSWHSRIRFRTELAKLKPDLVIAMDAVNDLAASTLADDSAAFAKEKNKLLSLANAGRQGGFLERTDRYLDTHVSLYALVKRFAAKVGGLAGQGRKADDPAIFRKKIELFGYRDNMKALADMVRKDGGEFVLVDYPWLAMDPLPGNAPKVVRDASTPLYRFGKTYFPEANAAVARQDGAFVLNPQPDFDAAVAADVARAGQYYFDEIHLTKLGNQLLARDIAAGLPAVPSFARAVAGCSPAEPEAALANAVKLDDPRVDFKNGWPRPGETAVPLAVAATDNVVIGQSDDYPGHAVARCLDPARPGAITLRAGAAFAPRPMAHTRYPAFWYPRLACAADRVEAEAAGRTFFTLAGVTPCRFTDVSARFGLDLPALVAGDAMTVRLFGHAQLWLTNGNPVFTGDVTSPGY</sequence>
<keyword evidence="4" id="KW-1185">Reference proteome</keyword>